<name>A0ACC0ARR9_CATRO</name>
<protein>
    <submittedName>
        <fullName evidence="1">Uncharacterized protein</fullName>
    </submittedName>
</protein>
<evidence type="ECO:0000313" key="1">
    <source>
        <dbReference type="EMBL" id="KAI5663580.1"/>
    </source>
</evidence>
<organism evidence="1 2">
    <name type="scientific">Catharanthus roseus</name>
    <name type="common">Madagascar periwinkle</name>
    <name type="synonym">Vinca rosea</name>
    <dbReference type="NCBI Taxonomy" id="4058"/>
    <lineage>
        <taxon>Eukaryota</taxon>
        <taxon>Viridiplantae</taxon>
        <taxon>Streptophyta</taxon>
        <taxon>Embryophyta</taxon>
        <taxon>Tracheophyta</taxon>
        <taxon>Spermatophyta</taxon>
        <taxon>Magnoliopsida</taxon>
        <taxon>eudicotyledons</taxon>
        <taxon>Gunneridae</taxon>
        <taxon>Pentapetalae</taxon>
        <taxon>asterids</taxon>
        <taxon>lamiids</taxon>
        <taxon>Gentianales</taxon>
        <taxon>Apocynaceae</taxon>
        <taxon>Rauvolfioideae</taxon>
        <taxon>Vinceae</taxon>
        <taxon>Catharanthinae</taxon>
        <taxon>Catharanthus</taxon>
    </lineage>
</organism>
<sequence length="111" mass="11785">MMILDWMPGGSGLIVTSDAGLVGRTDPPQEGFRVIGFVTVVSEPGKKRLSSGGSDSVIVALESDGCASGSSRSETSRPDKYPESWKGETIAEKLGDAQSYLTLHLNDNILR</sequence>
<gene>
    <name evidence="1" type="ORF">M9H77_22903</name>
</gene>
<dbReference type="Proteomes" id="UP001060085">
    <property type="component" value="Linkage Group LG05"/>
</dbReference>
<reference evidence="2" key="1">
    <citation type="journal article" date="2023" name="Nat. Plants">
        <title>Single-cell RNA sequencing provides a high-resolution roadmap for understanding the multicellular compartmentation of specialized metabolism.</title>
        <authorList>
            <person name="Sun S."/>
            <person name="Shen X."/>
            <person name="Li Y."/>
            <person name="Li Y."/>
            <person name="Wang S."/>
            <person name="Li R."/>
            <person name="Zhang H."/>
            <person name="Shen G."/>
            <person name="Guo B."/>
            <person name="Wei J."/>
            <person name="Xu J."/>
            <person name="St-Pierre B."/>
            <person name="Chen S."/>
            <person name="Sun C."/>
        </authorList>
    </citation>
    <scope>NUCLEOTIDE SEQUENCE [LARGE SCALE GENOMIC DNA]</scope>
</reference>
<comment type="caution">
    <text evidence="1">The sequence shown here is derived from an EMBL/GenBank/DDBJ whole genome shotgun (WGS) entry which is preliminary data.</text>
</comment>
<proteinExistence type="predicted"/>
<accession>A0ACC0ARR9</accession>
<dbReference type="EMBL" id="CM044705">
    <property type="protein sequence ID" value="KAI5663580.1"/>
    <property type="molecule type" value="Genomic_DNA"/>
</dbReference>
<evidence type="ECO:0000313" key="2">
    <source>
        <dbReference type="Proteomes" id="UP001060085"/>
    </source>
</evidence>
<keyword evidence="2" id="KW-1185">Reference proteome</keyword>